<sequence length="509" mass="57296">TNPATHYSTTQLTLIVTVTASLSVVTVLGNTLVILSIKVNRHLRTVNNYFLLSLAVADLIIGLLSMNLYTLYQLQGRWPLGAALCDVWLVLDYVVSNASVMNLLVISLDRYFCMTRPLSYPAWRTGRIAGLMIGAAWLLCFILWTPTILCWQTAGGRRAVPDGACYTQLLASPAVTLGTTLPSFYLPAIVMICLYSRLSAASHSRLSALRSEQGTLRTSSPSIKNFLLKRWSLVSSDPTSDVSLNQSESSSPKTRRKRKASRSPVDTLVTVDSWRHPVGTEQPSGVYILKFYHPECLHRKSALIYIAIAVFFCTSFSPDLIRLSPQQRPVRTSTCQARDEDYNKINNDPMSHTDLHRTASAAFSTCLSFRSQERRRRRVTARERRVTKTILAILLAFILTWTPYNVMAVVAAFCHVCIPKILWTTGYWLCYVNSAANPFCYALCNITFRKTFCSLLRCRAEMEKLYSYGHYIISDPKNRPNSSPKQCTVFNLFIYTSLVIVNNQSIVQK</sequence>
<evidence type="ECO:0000259" key="13">
    <source>
        <dbReference type="PROSITE" id="PS50262"/>
    </source>
</evidence>
<dbReference type="Gene3D" id="1.20.1070.10">
    <property type="entry name" value="Rhodopsin 7-helix transmembrane proteins"/>
    <property type="match status" value="2"/>
</dbReference>
<dbReference type="Ensembl" id="ENSSPAT00000002212.1">
    <property type="protein sequence ID" value="ENSSPAP00000002177.1"/>
    <property type="gene ID" value="ENSSPAG00000001642.1"/>
</dbReference>
<feature type="transmembrane region" description="Helical" evidence="11">
    <location>
        <begin position="391"/>
        <end position="413"/>
    </location>
</feature>
<dbReference type="InterPro" id="IPR017452">
    <property type="entry name" value="GPCR_Rhodpsn_7TM"/>
</dbReference>
<dbReference type="PANTHER" id="PTHR24247:SF180">
    <property type="entry name" value="MUSCARINIC ACETYLCHOLINE RECEPTOR M4"/>
    <property type="match status" value="1"/>
</dbReference>
<keyword evidence="7 10" id="KW-0675">Receptor</keyword>
<dbReference type="GO" id="GO:0045211">
    <property type="term" value="C:postsynaptic membrane"/>
    <property type="evidence" value="ECO:0007669"/>
    <property type="project" value="UniProtKB-SubCell"/>
</dbReference>
<dbReference type="InterPro" id="IPR000276">
    <property type="entry name" value="GPCR_Rhodpsn"/>
</dbReference>
<keyword evidence="9 11" id="KW-0628">Postsynaptic cell membrane</keyword>
<reference evidence="14" key="1">
    <citation type="submission" date="2023-09" db="UniProtKB">
        <authorList>
            <consortium name="Ensembl"/>
        </authorList>
    </citation>
    <scope>IDENTIFICATION</scope>
</reference>
<dbReference type="PRINTS" id="PR00243">
    <property type="entry name" value="MUSCARINICR"/>
</dbReference>
<feature type="transmembrane region" description="Helical" evidence="11">
    <location>
        <begin position="128"/>
        <end position="154"/>
    </location>
</feature>
<comment type="similarity">
    <text evidence="11">Belongs to the G-protein coupled receptor 1 family. Muscarinic acetylcholine receptor subfamily.</text>
</comment>
<evidence type="ECO:0000256" key="10">
    <source>
        <dbReference type="RuleBase" id="RU000688"/>
    </source>
</evidence>
<dbReference type="AlphaFoldDB" id="A0A3B4ZKJ4"/>
<feature type="domain" description="G-protein coupled receptors family 1 profile" evidence="13">
    <location>
        <begin position="29"/>
        <end position="441"/>
    </location>
</feature>
<evidence type="ECO:0000256" key="5">
    <source>
        <dbReference type="ARBA" id="ARBA00023040"/>
    </source>
</evidence>
<keyword evidence="4 11" id="KW-0770">Synapse</keyword>
<evidence type="ECO:0000256" key="9">
    <source>
        <dbReference type="ARBA" id="ARBA00023257"/>
    </source>
</evidence>
<dbReference type="GO" id="GO:0007187">
    <property type="term" value="P:G protein-coupled receptor signaling pathway, coupled to cyclic nucleotide second messenger"/>
    <property type="evidence" value="ECO:0007669"/>
    <property type="project" value="TreeGrafter"/>
</dbReference>
<dbReference type="PROSITE" id="PS00237">
    <property type="entry name" value="G_PROTEIN_RECEP_F1_1"/>
    <property type="match status" value="1"/>
</dbReference>
<keyword evidence="6 11" id="KW-0472">Membrane</keyword>
<keyword evidence="2 10" id="KW-0812">Transmembrane</keyword>
<keyword evidence="8 10" id="KW-0807">Transducer</keyword>
<dbReference type="GeneTree" id="ENSGT00940000160394"/>
<feature type="transmembrane region" description="Helical" evidence="11">
    <location>
        <begin position="12"/>
        <end position="37"/>
    </location>
</feature>
<feature type="transmembrane region" description="Helical" evidence="11">
    <location>
        <begin position="174"/>
        <end position="195"/>
    </location>
</feature>
<evidence type="ECO:0000256" key="1">
    <source>
        <dbReference type="ARBA" id="ARBA00022475"/>
    </source>
</evidence>
<evidence type="ECO:0000256" key="12">
    <source>
        <dbReference type="SAM" id="MobiDB-lite"/>
    </source>
</evidence>
<evidence type="ECO:0000256" key="11">
    <source>
        <dbReference type="RuleBase" id="RU361191"/>
    </source>
</evidence>
<dbReference type="Pfam" id="PF00001">
    <property type="entry name" value="7tm_1"/>
    <property type="match status" value="1"/>
</dbReference>
<feature type="transmembrane region" description="Helical" evidence="11">
    <location>
        <begin position="87"/>
        <end position="108"/>
    </location>
</feature>
<dbReference type="GO" id="GO:0030425">
    <property type="term" value="C:dendrite"/>
    <property type="evidence" value="ECO:0007669"/>
    <property type="project" value="TreeGrafter"/>
</dbReference>
<organism evidence="14">
    <name type="scientific">Stegastes partitus</name>
    <name type="common">bicolor damselfish</name>
    <dbReference type="NCBI Taxonomy" id="144197"/>
    <lineage>
        <taxon>Eukaryota</taxon>
        <taxon>Metazoa</taxon>
        <taxon>Chordata</taxon>
        <taxon>Craniata</taxon>
        <taxon>Vertebrata</taxon>
        <taxon>Euteleostomi</taxon>
        <taxon>Actinopterygii</taxon>
        <taxon>Neopterygii</taxon>
        <taxon>Teleostei</taxon>
        <taxon>Neoteleostei</taxon>
        <taxon>Acanthomorphata</taxon>
        <taxon>Ovalentaria</taxon>
        <taxon>Pomacentridae</taxon>
        <taxon>Stegastes</taxon>
    </lineage>
</organism>
<feature type="compositionally biased region" description="Polar residues" evidence="12">
    <location>
        <begin position="237"/>
        <end position="252"/>
    </location>
</feature>
<dbReference type="CDD" id="cd15049">
    <property type="entry name" value="7tmA_mAChR"/>
    <property type="match status" value="1"/>
</dbReference>
<accession>A0A3B4ZKJ4</accession>
<protein>
    <recommendedName>
        <fullName evidence="11">Muscarinic acetylcholine receptor</fullName>
    </recommendedName>
</protein>
<dbReference type="PROSITE" id="PS50262">
    <property type="entry name" value="G_PROTEIN_RECEP_F1_2"/>
    <property type="match status" value="1"/>
</dbReference>
<comment type="subcellular location">
    <subcellularLocation>
        <location evidence="11">Cell membrane</location>
        <topology evidence="11">Multi-pass membrane protein</topology>
    </subcellularLocation>
    <subcellularLocation>
        <location evidence="11">Postsynaptic cell membrane</location>
        <topology evidence="11">Multi-pass membrane protein</topology>
    </subcellularLocation>
</comment>
<dbReference type="InterPro" id="IPR000995">
    <property type="entry name" value="Musac_Ach_rcpt"/>
</dbReference>
<dbReference type="PANTHER" id="PTHR24247">
    <property type="entry name" value="5-HYDROXYTRYPTAMINE RECEPTOR"/>
    <property type="match status" value="1"/>
</dbReference>
<evidence type="ECO:0000256" key="3">
    <source>
        <dbReference type="ARBA" id="ARBA00022989"/>
    </source>
</evidence>
<proteinExistence type="inferred from homology"/>
<dbReference type="GO" id="GO:0004993">
    <property type="term" value="F:G protein-coupled serotonin receptor activity"/>
    <property type="evidence" value="ECO:0007669"/>
    <property type="project" value="TreeGrafter"/>
</dbReference>
<evidence type="ECO:0000256" key="2">
    <source>
        <dbReference type="ARBA" id="ARBA00022692"/>
    </source>
</evidence>
<keyword evidence="5 10" id="KW-0297">G-protein coupled receptor</keyword>
<feature type="transmembrane region" description="Helical" evidence="11">
    <location>
        <begin position="49"/>
        <end position="72"/>
    </location>
</feature>
<feature type="region of interest" description="Disordered" evidence="12">
    <location>
        <begin position="237"/>
        <end position="264"/>
    </location>
</feature>
<dbReference type="STRING" id="144197.ENSSPAP00000002177"/>
<comment type="caution">
    <text evidence="11">Lacks conserved residue(s) required for the propagation of feature annotation.</text>
</comment>
<keyword evidence="3 11" id="KW-1133">Transmembrane helix</keyword>
<keyword evidence="1 11" id="KW-1003">Cell membrane</keyword>
<dbReference type="SUPFAM" id="SSF81321">
    <property type="entry name" value="Family A G protein-coupled receptor-like"/>
    <property type="match status" value="1"/>
</dbReference>
<dbReference type="GO" id="GO:0007197">
    <property type="term" value="P:adenylate cyclase-inhibiting G protein-coupled acetylcholine receptor signaling pathway"/>
    <property type="evidence" value="ECO:0007669"/>
    <property type="project" value="TreeGrafter"/>
</dbReference>
<evidence type="ECO:0000256" key="7">
    <source>
        <dbReference type="ARBA" id="ARBA00023170"/>
    </source>
</evidence>
<evidence type="ECO:0000256" key="4">
    <source>
        <dbReference type="ARBA" id="ARBA00023018"/>
    </source>
</evidence>
<comment type="function">
    <text evidence="11">The muscarinic acetylcholine receptor mediates various cellular responses, including inhibition of adenylate cyclase, breakdown of phosphoinositides and modulation of potassium channels through the action of G proteins.</text>
</comment>
<name>A0A3B4ZKJ4_9TELE</name>
<dbReference type="PRINTS" id="PR00237">
    <property type="entry name" value="GPCRRHODOPSN"/>
</dbReference>
<evidence type="ECO:0000313" key="14">
    <source>
        <dbReference type="Ensembl" id="ENSSPAP00000002177.1"/>
    </source>
</evidence>
<evidence type="ECO:0000256" key="6">
    <source>
        <dbReference type="ARBA" id="ARBA00023136"/>
    </source>
</evidence>
<evidence type="ECO:0000256" key="8">
    <source>
        <dbReference type="ARBA" id="ARBA00023224"/>
    </source>
</evidence>
<dbReference type="GO" id="GO:0016907">
    <property type="term" value="F:G protein-coupled acetylcholine receptor activity"/>
    <property type="evidence" value="ECO:0007669"/>
    <property type="project" value="UniProtKB-UniRule"/>
</dbReference>